<dbReference type="EMBL" id="CAJNOQ010017204">
    <property type="protein sequence ID" value="CAF1394959.1"/>
    <property type="molecule type" value="Genomic_DNA"/>
</dbReference>
<keyword evidence="3" id="KW-1185">Reference proteome</keyword>
<proteinExistence type="predicted"/>
<evidence type="ECO:0000313" key="3">
    <source>
        <dbReference type="Proteomes" id="UP000663829"/>
    </source>
</evidence>
<dbReference type="AlphaFoldDB" id="A0A815KFK7"/>
<name>A0A815KFK7_9BILA</name>
<protein>
    <submittedName>
        <fullName evidence="1">Uncharacterized protein</fullName>
    </submittedName>
</protein>
<sequence length="135" mass="15861">MRADRNNQQLQNVEDPIRNITRQAERFAETRYPFSPFVIHFKKHINEKQVITELIKHVKDELKSDLEIAGYRKTTTNSQSDECNVLVFVESTASFETLFKREKWPNSLVNENYEVKIPTIPPQLSVVIQNRKLAM</sequence>
<dbReference type="Proteomes" id="UP000663829">
    <property type="component" value="Unassembled WGS sequence"/>
</dbReference>
<gene>
    <name evidence="1" type="ORF">GPM918_LOCUS32983</name>
    <name evidence="2" type="ORF">SRO942_LOCUS33655</name>
</gene>
<organism evidence="1 3">
    <name type="scientific">Didymodactylos carnosus</name>
    <dbReference type="NCBI Taxonomy" id="1234261"/>
    <lineage>
        <taxon>Eukaryota</taxon>
        <taxon>Metazoa</taxon>
        <taxon>Spiralia</taxon>
        <taxon>Gnathifera</taxon>
        <taxon>Rotifera</taxon>
        <taxon>Eurotatoria</taxon>
        <taxon>Bdelloidea</taxon>
        <taxon>Philodinida</taxon>
        <taxon>Philodinidae</taxon>
        <taxon>Didymodactylos</taxon>
    </lineage>
</organism>
<reference evidence="1" key="1">
    <citation type="submission" date="2021-02" db="EMBL/GenBank/DDBJ databases">
        <authorList>
            <person name="Nowell W R."/>
        </authorList>
    </citation>
    <scope>NUCLEOTIDE SEQUENCE</scope>
</reference>
<evidence type="ECO:0000313" key="1">
    <source>
        <dbReference type="EMBL" id="CAF1394959.1"/>
    </source>
</evidence>
<dbReference type="OrthoDB" id="10022108at2759"/>
<comment type="caution">
    <text evidence="1">The sequence shown here is derived from an EMBL/GenBank/DDBJ whole genome shotgun (WGS) entry which is preliminary data.</text>
</comment>
<dbReference type="Proteomes" id="UP000681722">
    <property type="component" value="Unassembled WGS sequence"/>
</dbReference>
<evidence type="ECO:0000313" key="2">
    <source>
        <dbReference type="EMBL" id="CAF4289149.1"/>
    </source>
</evidence>
<dbReference type="EMBL" id="CAJOBC010082615">
    <property type="protein sequence ID" value="CAF4289149.1"/>
    <property type="molecule type" value="Genomic_DNA"/>
</dbReference>
<accession>A0A815KFK7</accession>